<gene>
    <name evidence="1" type="ORF">SAMN04488104_10818</name>
</gene>
<name>A0A1G6Y7M3_9BACT</name>
<accession>A0A1G6Y7M3</accession>
<evidence type="ECO:0000313" key="1">
    <source>
        <dbReference type="EMBL" id="SDD85585.1"/>
    </source>
</evidence>
<protein>
    <recommendedName>
        <fullName evidence="3">Homeodomain-like domain-containing protein</fullName>
    </recommendedName>
</protein>
<dbReference type="SUPFAM" id="SSF46689">
    <property type="entry name" value="Homeodomain-like"/>
    <property type="match status" value="1"/>
</dbReference>
<dbReference type="Gene3D" id="1.10.10.60">
    <property type="entry name" value="Homeodomain-like"/>
    <property type="match status" value="1"/>
</dbReference>
<dbReference type="EMBL" id="FNAC01000081">
    <property type="protein sequence ID" value="SDD85585.1"/>
    <property type="molecule type" value="Genomic_DNA"/>
</dbReference>
<organism evidence="1 2">
    <name type="scientific">Algoriphagus faecimaris</name>
    <dbReference type="NCBI Taxonomy" id="686796"/>
    <lineage>
        <taxon>Bacteria</taxon>
        <taxon>Pseudomonadati</taxon>
        <taxon>Bacteroidota</taxon>
        <taxon>Cytophagia</taxon>
        <taxon>Cytophagales</taxon>
        <taxon>Cyclobacteriaceae</taxon>
        <taxon>Algoriphagus</taxon>
    </lineage>
</organism>
<evidence type="ECO:0008006" key="3">
    <source>
        <dbReference type="Google" id="ProtNLM"/>
    </source>
</evidence>
<reference evidence="2" key="1">
    <citation type="submission" date="2016-10" db="EMBL/GenBank/DDBJ databases">
        <authorList>
            <person name="Varghese N."/>
            <person name="Submissions S."/>
        </authorList>
    </citation>
    <scope>NUCLEOTIDE SEQUENCE [LARGE SCALE GENOMIC DNA]</scope>
    <source>
        <strain evidence="2">DSM 23095</strain>
    </source>
</reference>
<keyword evidence="2" id="KW-1185">Reference proteome</keyword>
<dbReference type="InterPro" id="IPR009057">
    <property type="entry name" value="Homeodomain-like_sf"/>
</dbReference>
<evidence type="ECO:0000313" key="2">
    <source>
        <dbReference type="Proteomes" id="UP000199060"/>
    </source>
</evidence>
<proteinExistence type="predicted"/>
<dbReference type="AlphaFoldDB" id="A0A1G6Y7M3"/>
<feature type="non-terminal residue" evidence="1">
    <location>
        <position position="88"/>
    </location>
</feature>
<dbReference type="Proteomes" id="UP000199060">
    <property type="component" value="Unassembled WGS sequence"/>
</dbReference>
<sequence>MANVLDPMDIKQIFSLHRDGLSNRKIALTLGISRNTINQYISWLLSSDYQAGELLSMNEQELRELFPSRTTIKNNRYDSLMRYFENNK</sequence>